<accession>A0ACC2BB78</accession>
<dbReference type="EMBL" id="CM055107">
    <property type="protein sequence ID" value="KAJ7526966.1"/>
    <property type="molecule type" value="Genomic_DNA"/>
</dbReference>
<evidence type="ECO:0000313" key="1">
    <source>
        <dbReference type="EMBL" id="KAJ7526966.1"/>
    </source>
</evidence>
<reference evidence="2" key="1">
    <citation type="journal article" date="2024" name="Proc. Natl. Acad. Sci. U.S.A.">
        <title>Extraordinary preservation of gene collinearity over three hundred million years revealed in homosporous lycophytes.</title>
        <authorList>
            <person name="Li C."/>
            <person name="Wickell D."/>
            <person name="Kuo L.Y."/>
            <person name="Chen X."/>
            <person name="Nie B."/>
            <person name="Liao X."/>
            <person name="Peng D."/>
            <person name="Ji J."/>
            <person name="Jenkins J."/>
            <person name="Williams M."/>
            <person name="Shu S."/>
            <person name="Plott C."/>
            <person name="Barry K."/>
            <person name="Rajasekar S."/>
            <person name="Grimwood J."/>
            <person name="Han X."/>
            <person name="Sun S."/>
            <person name="Hou Z."/>
            <person name="He W."/>
            <person name="Dai G."/>
            <person name="Sun C."/>
            <person name="Schmutz J."/>
            <person name="Leebens-Mack J.H."/>
            <person name="Li F.W."/>
            <person name="Wang L."/>
        </authorList>
    </citation>
    <scope>NUCLEOTIDE SEQUENCE [LARGE SCALE GENOMIC DNA]</scope>
    <source>
        <strain evidence="2">cv. PW_Plant_1</strain>
    </source>
</reference>
<sequence length="342" mass="37908">MDETVQKPMKSAGSCLELNFPLWYSRNSSLRDSTVFEEKELVMDEDSISFERLTAIEHPRPFSSFGSFQQKHGSIQDTNSRFAKGKLPGTSLEAPAKLGKFPNISSNAPSQRTDATVECARNPALIQASTTPIDIVSKNCQNGEEGSRLQKSLSKTKSRLKKVDLEEAWERRRILHFSKEMSLILDDQKERAVGRSVSDCGDRRSSLQSRSSAAPLPRTKSLTDDDLDELRGCIDLGFAFRNNEADRELWSTLPALELCYAISQQLKGVESTLTPSPLSPSEPSPISPLEGDLLDVSTNEGSTSSSPNPSWRISSPGDHPQQVKTRLKHWAQAVAFTVRQNL</sequence>
<protein>
    <submittedName>
        <fullName evidence="1">Uncharacterized protein</fullName>
    </submittedName>
</protein>
<dbReference type="Proteomes" id="UP001162992">
    <property type="component" value="Chromosome 16"/>
</dbReference>
<organism evidence="1 2">
    <name type="scientific">Diphasiastrum complanatum</name>
    <name type="common">Issler's clubmoss</name>
    <name type="synonym">Lycopodium complanatum</name>
    <dbReference type="NCBI Taxonomy" id="34168"/>
    <lineage>
        <taxon>Eukaryota</taxon>
        <taxon>Viridiplantae</taxon>
        <taxon>Streptophyta</taxon>
        <taxon>Embryophyta</taxon>
        <taxon>Tracheophyta</taxon>
        <taxon>Lycopodiopsida</taxon>
        <taxon>Lycopodiales</taxon>
        <taxon>Lycopodiaceae</taxon>
        <taxon>Lycopodioideae</taxon>
        <taxon>Diphasiastrum</taxon>
    </lineage>
</organism>
<keyword evidence="2" id="KW-1185">Reference proteome</keyword>
<evidence type="ECO:0000313" key="2">
    <source>
        <dbReference type="Proteomes" id="UP001162992"/>
    </source>
</evidence>
<name>A0ACC2BB78_DIPCM</name>
<proteinExistence type="predicted"/>
<gene>
    <name evidence="1" type="ORF">O6H91_16G029400</name>
</gene>
<comment type="caution">
    <text evidence="1">The sequence shown here is derived from an EMBL/GenBank/DDBJ whole genome shotgun (WGS) entry which is preliminary data.</text>
</comment>